<feature type="compositionally biased region" description="Basic and acidic residues" evidence="6">
    <location>
        <begin position="292"/>
        <end position="318"/>
    </location>
</feature>
<organism evidence="9 10">
    <name type="scientific">Seiridium unicorne</name>
    <dbReference type="NCBI Taxonomy" id="138068"/>
    <lineage>
        <taxon>Eukaryota</taxon>
        <taxon>Fungi</taxon>
        <taxon>Dikarya</taxon>
        <taxon>Ascomycota</taxon>
        <taxon>Pezizomycotina</taxon>
        <taxon>Sordariomycetes</taxon>
        <taxon>Xylariomycetidae</taxon>
        <taxon>Amphisphaeriales</taxon>
        <taxon>Sporocadaceae</taxon>
        <taxon>Seiridium</taxon>
    </lineage>
</organism>
<feature type="transmembrane region" description="Helical" evidence="7">
    <location>
        <begin position="919"/>
        <end position="942"/>
    </location>
</feature>
<feature type="transmembrane region" description="Helical" evidence="7">
    <location>
        <begin position="740"/>
        <end position="769"/>
    </location>
</feature>
<dbReference type="EMBL" id="JARVKF010000079">
    <property type="protein sequence ID" value="KAK9423353.1"/>
    <property type="molecule type" value="Genomic_DNA"/>
</dbReference>
<sequence length="1171" mass="129377">MAASWNPLDTLEAQSSTDATNRADPPSTSQQPSSSGEPHELQSPNMPNTAQDPAVPGSFYSRSPVLQYLNLFPDQSVRARVWYNAAHVEKEAESLTLQGIQQFLMEPILEKAPILCTEIRAPVSNDDIERQFSHNEIYFHPFANYGITLLGQKGARADLEIANVDRFVTFIGGPIQHQQWIPQQDGSLKRGPSARMFAGGMKLIKGSSHMILLWTEISSCRRKLLKSPRDKKARFDSSTISFSQPLSNPSSFRDSEPAHQAARPNRQSPISLKDRGGSSRETAQSAEEYELVDYRDIQTKDSRHDPEREARRQAKREAKRRWLVEQDEMKFSHSIQFNAVPDWSSHYIAYSNLKKLIYALEKTVHQNGPADVETRPLLQNEDPDLVFSRALDVEIEKIVSFYQIKEKEILDEVEELLRDVGSYEELGESAYDVVPRPSSGSGPSADQIRQTTSGRSARSAKSTEDGVEDSDSGDDDDDETSALNKKRRLSLPGRRKTVPNMHASTEMSASTEFPRSARRASVAAYDDYADIGSKFSSGIMIKKRIIGLYVQLCELKSYAQLNKTGFRKVLKKYDKIIDKSLRAKYMPSTVEPAYPFKAETLEGLDDHIAEVENAYAAVVSEGNIEIAKKDLRSHLREHVVWERNTVWRDLIGIERRAEAASLGRGLLGAQHDGMKTRLQGDDVPLPPTKEIDTPLGRVTCPTWVLGKPMLTLIIIVAIFIVLLVVPIMDLPEQQNCLAMLVFVSLLWATEAIPLFVTSLLIPFLCVVLNVVRDDEPPNNRLDSKAATAYIFSAMWTPVIMLLLGGFTVAAALSKTKIDKRIATFVLSKAGTQPRTVLVANMFVAAFASMLVSNVAAPVLCFSIIEPMLRNLPSDSNMSKAVIMGIALASNVGGMLSPIASPQNVVAFGFMEPAPTWGQWFFVTIPVGILSILCIWFLLLVTFQPGRGTTIVPIRTMREDFTIGQWFVSIVCLATIALWCASHQLESTFGDMGVIAIMPIVIFFGIGILTKEDFNNFPWTIIILAAGGLSLGKAVKSSGLLHTVAESISAEVHDLDLYLVLLIFSSLTLFIATFISHTVAALIILPLVSDIGSKMEEPHPNLLVMSAALMCSAAMALPTSGFPNMTAIMKEDATGQRYLQVKHFISRGVPSSIITLVIVVTVGYGAMRIIGL</sequence>
<evidence type="ECO:0000256" key="3">
    <source>
        <dbReference type="ARBA" id="ARBA00022692"/>
    </source>
</evidence>
<feature type="domain" description="SPX" evidence="8">
    <location>
        <begin position="329"/>
        <end position="587"/>
    </location>
</feature>
<name>A0ABR2V8W3_9PEZI</name>
<feature type="compositionally biased region" description="Polar residues" evidence="6">
    <location>
        <begin position="502"/>
        <end position="513"/>
    </location>
</feature>
<evidence type="ECO:0000259" key="8">
    <source>
        <dbReference type="PROSITE" id="PS51382"/>
    </source>
</evidence>
<gene>
    <name evidence="9" type="ORF">SUNI508_04247</name>
</gene>
<feature type="transmembrane region" description="Helical" evidence="7">
    <location>
        <begin position="789"/>
        <end position="812"/>
    </location>
</feature>
<keyword evidence="4 7" id="KW-1133">Transmembrane helix</keyword>
<protein>
    <submittedName>
        <fullName evidence="9">SPX domain-containing protein</fullName>
    </submittedName>
</protein>
<feature type="region of interest" description="Disordered" evidence="6">
    <location>
        <begin position="429"/>
        <end position="516"/>
    </location>
</feature>
<feature type="transmembrane region" description="Helical" evidence="7">
    <location>
        <begin position="992"/>
        <end position="1009"/>
    </location>
</feature>
<dbReference type="Pfam" id="PF03600">
    <property type="entry name" value="CitMHS"/>
    <property type="match status" value="1"/>
</dbReference>
<feature type="transmembrane region" description="Helical" evidence="7">
    <location>
        <begin position="1099"/>
        <end position="1122"/>
    </location>
</feature>
<proteinExistence type="predicted"/>
<evidence type="ECO:0000256" key="6">
    <source>
        <dbReference type="SAM" id="MobiDB-lite"/>
    </source>
</evidence>
<feature type="transmembrane region" description="Helical" evidence="7">
    <location>
        <begin position="837"/>
        <end position="864"/>
    </location>
</feature>
<comment type="subcellular location">
    <subcellularLocation>
        <location evidence="1">Membrane</location>
        <topology evidence="1">Multi-pass membrane protein</topology>
    </subcellularLocation>
</comment>
<dbReference type="InterPro" id="IPR004680">
    <property type="entry name" value="Cit_transptr-like_dom"/>
</dbReference>
<reference evidence="9 10" key="1">
    <citation type="journal article" date="2024" name="J. Plant Pathol.">
        <title>Sequence and assembly of the genome of Seiridium unicorne, isolate CBS 538.82, causal agent of cypress canker disease.</title>
        <authorList>
            <person name="Scali E."/>
            <person name="Rocca G.D."/>
            <person name="Danti R."/>
            <person name="Garbelotto M."/>
            <person name="Barberini S."/>
            <person name="Baroncelli R."/>
            <person name="Emiliani G."/>
        </authorList>
    </citation>
    <scope>NUCLEOTIDE SEQUENCE [LARGE SCALE GENOMIC DNA]</scope>
    <source>
        <strain evidence="9 10">BM-138-508</strain>
    </source>
</reference>
<evidence type="ECO:0000256" key="2">
    <source>
        <dbReference type="ARBA" id="ARBA00022448"/>
    </source>
</evidence>
<keyword evidence="5 7" id="KW-0472">Membrane</keyword>
<feature type="transmembrane region" description="Helical" evidence="7">
    <location>
        <begin position="709"/>
        <end position="728"/>
    </location>
</feature>
<keyword evidence="3 7" id="KW-0812">Transmembrane</keyword>
<evidence type="ECO:0000313" key="9">
    <source>
        <dbReference type="EMBL" id="KAK9423353.1"/>
    </source>
</evidence>
<dbReference type="InterPro" id="IPR001898">
    <property type="entry name" value="SLC13A/DASS"/>
</dbReference>
<evidence type="ECO:0000313" key="10">
    <source>
        <dbReference type="Proteomes" id="UP001408356"/>
    </source>
</evidence>
<feature type="transmembrane region" description="Helical" evidence="7">
    <location>
        <begin position="1054"/>
        <end position="1087"/>
    </location>
</feature>
<dbReference type="Pfam" id="PF03105">
    <property type="entry name" value="SPX"/>
    <property type="match status" value="2"/>
</dbReference>
<feature type="compositionally biased region" description="Polar residues" evidence="6">
    <location>
        <begin position="42"/>
        <end position="51"/>
    </location>
</feature>
<comment type="caution">
    <text evidence="9">The sequence shown here is derived from an EMBL/GenBank/DDBJ whole genome shotgun (WGS) entry which is preliminary data.</text>
</comment>
<dbReference type="PANTHER" id="PTHR10283">
    <property type="entry name" value="SOLUTE CARRIER FAMILY 13 MEMBER"/>
    <property type="match status" value="1"/>
</dbReference>
<feature type="compositionally biased region" description="Polar residues" evidence="6">
    <location>
        <begin position="236"/>
        <end position="252"/>
    </location>
</feature>
<feature type="compositionally biased region" description="Acidic residues" evidence="6">
    <location>
        <begin position="465"/>
        <end position="480"/>
    </location>
</feature>
<dbReference type="NCBIfam" id="TIGR00785">
    <property type="entry name" value="dass"/>
    <property type="match status" value="1"/>
</dbReference>
<keyword evidence="10" id="KW-1185">Reference proteome</keyword>
<feature type="region of interest" description="Disordered" evidence="6">
    <location>
        <begin position="1"/>
        <end position="56"/>
    </location>
</feature>
<feature type="compositionally biased region" description="Low complexity" evidence="6">
    <location>
        <begin position="25"/>
        <end position="35"/>
    </location>
</feature>
<dbReference type="CDD" id="cd14478">
    <property type="entry name" value="SPX_PHO87_PHO90_like"/>
    <property type="match status" value="1"/>
</dbReference>
<dbReference type="InterPro" id="IPR004331">
    <property type="entry name" value="SPX_dom"/>
</dbReference>
<dbReference type="PANTHER" id="PTHR10283:SF92">
    <property type="entry name" value="LOW-AFFINITY PHOSPHATE TRANSPORTER PHO91"/>
    <property type="match status" value="1"/>
</dbReference>
<evidence type="ECO:0000256" key="7">
    <source>
        <dbReference type="SAM" id="Phobius"/>
    </source>
</evidence>
<dbReference type="CDD" id="cd01115">
    <property type="entry name" value="SLC13_permease"/>
    <property type="match status" value="1"/>
</dbReference>
<feature type="compositionally biased region" description="Polar residues" evidence="6">
    <location>
        <begin position="447"/>
        <end position="460"/>
    </location>
</feature>
<accession>A0ABR2V8W3</accession>
<evidence type="ECO:0000256" key="5">
    <source>
        <dbReference type="ARBA" id="ARBA00023136"/>
    </source>
</evidence>
<feature type="transmembrane region" description="Helical" evidence="7">
    <location>
        <begin position="962"/>
        <end position="980"/>
    </location>
</feature>
<feature type="region of interest" description="Disordered" evidence="6">
    <location>
        <begin position="236"/>
        <end position="318"/>
    </location>
</feature>
<feature type="compositionally biased region" description="Basic residues" evidence="6">
    <location>
        <begin position="484"/>
        <end position="497"/>
    </location>
</feature>
<keyword evidence="2" id="KW-0813">Transport</keyword>
<dbReference type="PROSITE" id="PS51382">
    <property type="entry name" value="SPX"/>
    <property type="match status" value="1"/>
</dbReference>
<dbReference type="Proteomes" id="UP001408356">
    <property type="component" value="Unassembled WGS sequence"/>
</dbReference>
<evidence type="ECO:0000256" key="4">
    <source>
        <dbReference type="ARBA" id="ARBA00022989"/>
    </source>
</evidence>
<feature type="transmembrane region" description="Helical" evidence="7">
    <location>
        <begin position="1143"/>
        <end position="1166"/>
    </location>
</feature>
<evidence type="ECO:0000256" key="1">
    <source>
        <dbReference type="ARBA" id="ARBA00004141"/>
    </source>
</evidence>